<dbReference type="InterPro" id="IPR010836">
    <property type="entry name" value="SapC"/>
</dbReference>
<dbReference type="STRING" id="1127673.GLIP_1264"/>
<dbReference type="Pfam" id="PF07277">
    <property type="entry name" value="SapC"/>
    <property type="match status" value="1"/>
</dbReference>
<dbReference type="Proteomes" id="UP000006334">
    <property type="component" value="Unassembled WGS sequence"/>
</dbReference>
<dbReference type="EMBL" id="BAEN01000023">
    <property type="protein sequence ID" value="GAC13905.1"/>
    <property type="molecule type" value="Genomic_DNA"/>
</dbReference>
<keyword evidence="2" id="KW-1185">Reference proteome</keyword>
<accession>K6YRH2</accession>
<proteinExistence type="predicted"/>
<evidence type="ECO:0000313" key="1">
    <source>
        <dbReference type="EMBL" id="GAC13905.1"/>
    </source>
</evidence>
<protein>
    <submittedName>
        <fullName evidence="1">SapC family protein</fullName>
    </submittedName>
</protein>
<reference evidence="1 2" key="1">
    <citation type="journal article" date="2017" name="Antonie Van Leeuwenhoek">
        <title>Rhizobium rhizosphaerae sp. nov., a novel species isolated from rice rhizosphere.</title>
        <authorList>
            <person name="Zhao J.J."/>
            <person name="Zhang J."/>
            <person name="Zhang R.J."/>
            <person name="Zhang C.W."/>
            <person name="Yin H.Q."/>
            <person name="Zhang X.X."/>
        </authorList>
    </citation>
    <scope>NUCLEOTIDE SEQUENCE [LARGE SCALE GENOMIC DNA]</scope>
    <source>
        <strain evidence="1 2">E3</strain>
    </source>
</reference>
<evidence type="ECO:0000313" key="2">
    <source>
        <dbReference type="Proteomes" id="UP000006334"/>
    </source>
</evidence>
<dbReference type="eggNOG" id="COG1262">
    <property type="taxonomic scope" value="Bacteria"/>
</dbReference>
<sequence>MPNHQLLDNITHKDLQVITDFLPNLGDDVSFTNIFVSEFREVQGLYPIFFNKHSQTGKFEAIALFGFAPLENLYLNQTGWQASYIPLTIRRRPFLIGFQNVQSEGVLKQEPVVFIDMDSPRVSEFQGEKVFLEQGGQSDYLQNINSILQTIHQGHTQTDEFIDTILQHDLIEQVSIKVQLKDGSNHELNSLYTVNEEKVASLQGDVLQSLHQKGYLQMMHMMEASMSNLSALIEMKNATL</sequence>
<gene>
    <name evidence="1" type="ORF">GLIP_1264</name>
</gene>
<organism evidence="1 2">
    <name type="scientific">Aliiglaciecola lipolytica E3</name>
    <dbReference type="NCBI Taxonomy" id="1127673"/>
    <lineage>
        <taxon>Bacteria</taxon>
        <taxon>Pseudomonadati</taxon>
        <taxon>Pseudomonadota</taxon>
        <taxon>Gammaproteobacteria</taxon>
        <taxon>Alteromonadales</taxon>
        <taxon>Alteromonadaceae</taxon>
        <taxon>Aliiglaciecola</taxon>
    </lineage>
</organism>
<dbReference type="AlphaFoldDB" id="K6YRH2"/>
<dbReference type="RefSeq" id="WP_008843722.1">
    <property type="nucleotide sequence ID" value="NZ_BAEN01000023.1"/>
</dbReference>
<name>K6YRH2_9ALTE</name>
<comment type="caution">
    <text evidence="1">The sequence shown here is derived from an EMBL/GenBank/DDBJ whole genome shotgun (WGS) entry which is preliminary data.</text>
</comment>
<dbReference type="OrthoDB" id="8888710at2"/>